<feature type="region of interest" description="Disordered" evidence="1">
    <location>
        <begin position="1425"/>
        <end position="1448"/>
    </location>
</feature>
<evidence type="ECO:0000256" key="1">
    <source>
        <dbReference type="SAM" id="MobiDB-lite"/>
    </source>
</evidence>
<dbReference type="InterPro" id="IPR028908">
    <property type="entry name" value="Tox-PL_dom"/>
</dbReference>
<feature type="compositionally biased region" description="Low complexity" evidence="1">
    <location>
        <begin position="469"/>
        <end position="483"/>
    </location>
</feature>
<name>A0A101UPX5_9ACTN</name>
<dbReference type="Proteomes" id="UP000053260">
    <property type="component" value="Unassembled WGS sequence"/>
</dbReference>
<feature type="compositionally biased region" description="Polar residues" evidence="1">
    <location>
        <begin position="647"/>
        <end position="670"/>
    </location>
</feature>
<dbReference type="PRINTS" id="PR01217">
    <property type="entry name" value="PRICHEXTENSN"/>
</dbReference>
<gene>
    <name evidence="4" type="ORF">AQJ91_45260</name>
</gene>
<feature type="compositionally biased region" description="Low complexity" evidence="1">
    <location>
        <begin position="285"/>
        <end position="323"/>
    </location>
</feature>
<protein>
    <submittedName>
        <fullName evidence="4">Uncharacterized protein</fullName>
    </submittedName>
</protein>
<feature type="compositionally biased region" description="Low complexity" evidence="1">
    <location>
        <begin position="537"/>
        <end position="566"/>
    </location>
</feature>
<feature type="region of interest" description="Disordered" evidence="1">
    <location>
        <begin position="229"/>
        <end position="898"/>
    </location>
</feature>
<feature type="compositionally biased region" description="Low complexity" evidence="1">
    <location>
        <begin position="363"/>
        <end position="448"/>
    </location>
</feature>
<feature type="compositionally biased region" description="Basic and acidic residues" evidence="1">
    <location>
        <begin position="1254"/>
        <end position="1297"/>
    </location>
</feature>
<feature type="compositionally biased region" description="Polar residues" evidence="1">
    <location>
        <begin position="884"/>
        <end position="898"/>
    </location>
</feature>
<feature type="compositionally biased region" description="Low complexity" evidence="1">
    <location>
        <begin position="813"/>
        <end position="826"/>
    </location>
</feature>
<organism evidence="4 5">
    <name type="scientific">Streptomyces dysideae</name>
    <dbReference type="NCBI Taxonomy" id="909626"/>
    <lineage>
        <taxon>Bacteria</taxon>
        <taxon>Bacillati</taxon>
        <taxon>Actinomycetota</taxon>
        <taxon>Actinomycetes</taxon>
        <taxon>Kitasatosporales</taxon>
        <taxon>Streptomycetaceae</taxon>
        <taxon>Streptomyces</taxon>
    </lineage>
</organism>
<feature type="compositionally biased region" description="Basic and acidic residues" evidence="1">
    <location>
        <begin position="1304"/>
        <end position="1321"/>
    </location>
</feature>
<feature type="compositionally biased region" description="Low complexity" evidence="1">
    <location>
        <begin position="720"/>
        <end position="735"/>
    </location>
</feature>
<dbReference type="InterPro" id="IPR057746">
    <property type="entry name" value="CpnT-like_N"/>
</dbReference>
<feature type="compositionally biased region" description="Gly residues" evidence="1">
    <location>
        <begin position="271"/>
        <end position="284"/>
    </location>
</feature>
<dbReference type="EMBL" id="LMXB01000134">
    <property type="protein sequence ID" value="KUO14713.1"/>
    <property type="molecule type" value="Genomic_DNA"/>
</dbReference>
<evidence type="ECO:0000259" key="2">
    <source>
        <dbReference type="Pfam" id="PF15644"/>
    </source>
</evidence>
<reference evidence="4 5" key="1">
    <citation type="submission" date="2015-10" db="EMBL/GenBank/DDBJ databases">
        <title>Draft genome sequence of Streptomyces sp. RV15, isolated from a marine sponge.</title>
        <authorList>
            <person name="Ruckert C."/>
            <person name="Abdelmohsen U.R."/>
            <person name="Winkler A."/>
            <person name="Hentschel U."/>
            <person name="Kalinowski J."/>
            <person name="Kampfer P."/>
            <person name="Glaeser S."/>
        </authorList>
    </citation>
    <scope>NUCLEOTIDE SEQUENCE [LARGE SCALE GENOMIC DNA]</scope>
    <source>
        <strain evidence="4 5">RV15</strain>
    </source>
</reference>
<keyword evidence="5" id="KW-1185">Reference proteome</keyword>
<feature type="compositionally biased region" description="Gly residues" evidence="1">
    <location>
        <begin position="352"/>
        <end position="362"/>
    </location>
</feature>
<feature type="compositionally biased region" description="Basic and acidic residues" evidence="1">
    <location>
        <begin position="1045"/>
        <end position="1056"/>
    </location>
</feature>
<feature type="compositionally biased region" description="Basic and acidic residues" evidence="1">
    <location>
        <begin position="1211"/>
        <end position="1246"/>
    </location>
</feature>
<feature type="compositionally biased region" description="Polar residues" evidence="1">
    <location>
        <begin position="1187"/>
        <end position="1197"/>
    </location>
</feature>
<feature type="compositionally biased region" description="Low complexity" evidence="1">
    <location>
        <begin position="852"/>
        <end position="864"/>
    </location>
</feature>
<feature type="compositionally biased region" description="Low complexity" evidence="1">
    <location>
        <begin position="671"/>
        <end position="713"/>
    </location>
</feature>
<feature type="compositionally biased region" description="Polar residues" evidence="1">
    <location>
        <begin position="492"/>
        <end position="501"/>
    </location>
</feature>
<evidence type="ECO:0000313" key="4">
    <source>
        <dbReference type="EMBL" id="KUO14713.1"/>
    </source>
</evidence>
<dbReference type="Pfam" id="PF25547">
    <property type="entry name" value="WXG100_2"/>
    <property type="match status" value="1"/>
</dbReference>
<dbReference type="STRING" id="909626.AQJ91_45260"/>
<feature type="compositionally biased region" description="Polar residues" evidence="1">
    <location>
        <begin position="510"/>
        <end position="533"/>
    </location>
</feature>
<feature type="domain" description="Tox-PL" evidence="2">
    <location>
        <begin position="899"/>
        <end position="1012"/>
    </location>
</feature>
<accession>A0A101UPX5</accession>
<feature type="region of interest" description="Disordered" evidence="1">
    <location>
        <begin position="917"/>
        <end position="940"/>
    </location>
</feature>
<feature type="domain" description="Outer membrane channel protein CpnT-like N-terminal" evidence="3">
    <location>
        <begin position="9"/>
        <end position="141"/>
    </location>
</feature>
<sequence length="1704" mass="177642">MAMMLPDELEWVLEMLGYRWPTANEDKLRDSAALWRQFGENVTELHTAANTSARTVTAHNAGEAIDKFTKAYEKFDGGGGSDGYLRNAAQAAFLIANVLDACAFLVEFAKWAVIAQLIALAIEIVAAHAAAPFTFGLSEVAGLGATQVTRLIVRRLLDELKQAMIDALIETMKEPAISAVEAMITDLIRQTVNVGFGAQEGYDVGATMKAGGTAGLDALRQSPQTFAEGVRDSLGQKAGSRARDAIDSRIDGYDGPSGISGSGSDGRDGGSESGGRGDSGGDSGSGSSNSNSSSSNSSSSNSSSSDSSSSGSDSSTSTRTSNGTGPGVNIGSGISADTGGAGIGAPDVGAGPNSGSGAGSGSDSGSPSSSDTPYSRPTPSQSGPSLSDFDDPSPGGPSSSAPDSNGSSGTPSTSGPSGTNGGSPVSGLSSPTAQSTPTPASSGSTSSSPGGGSIGTQIDGLAAGVPTQSNAAPTSTTADPSPTGTGGRSDGGSATPTSPVAPSTGGATVGTHNAPSASGGTPSATSPTPNSGPARNPSTGTPTTPSATGTGPASTPSPTSPTTPRTTPTPTPDPRIPGTDSRTPGTADSRVPNQNTPGTTPGDRTPPRDTPRTTPGDRTPPRDTPGTTPGDRTPPRNNADPTGTRAPGQNPSPATSQSPNQTTPNQNPAQSSPSRTTPPSNNTPTTTPSTSPNTGSDRTSAPSNNAPSPSTRPGRADTAGTPSTPGTPGTPNQPSGGPGPNRPPHQPAGNTPNTPPTPSTPQQPAAQPHKPENTPPNPQQQQQQQVTAVPIHTVVTTPSSSTPPSHSPPATPQQPGSPQSNPGDPNHQQQPQQDSLDDIRSDLDHHPGGLSDPDPADQQALADAVPHNEDGTPQRFPDPFGPYTQLQNDGGNTVPGRSNNCADCSRSFLETWYGNPQVSAPRTLDTDENGKPNLWSPENNANENQIRWTGAAHTYAGPGNDPNTAQNIASVLQNAGPGSAAIVQVNWNGGGGHAFNVVNHNGKIVWIDTQSGQVSTEPIHLDNAKDVFHIPLDADRNPIDTTQSNDKDAEDSKDSENSEQGTDTSQQGSDSAQQETDNASDGPENQQADQPDHAGEAPAHAPGENLPHSESDRVTTPGQDETSPRDNGTRTNEASTPSPDRATNPAPEPQSDSPSDRSDTSTRPGADAPTTDRSSSQGHPVTDPRAASQQHSPTTRSADPRGQDPSTRKPHRDERPDAPRDTPARPDRPDRPADNTRDDDTARRGPENPAGQDAHPHDDPSDPTGDKNSTKDPDDRPYDEPHDRGTSDTAAESRRVTEGGPDSDVSRTHETREPDKAKEYGLEPDALQQRLRREQSVHRVELDRVHARLNGWTESGALANVVRATAGAGKHPHPDGPRSFTRDQLIDSLPGFGDLSRGEQQAVVASLARLSLSFHQAHAVGASPERIPFPYRNEGEAAPAKDTPDRGAKLSKESLGVRLHRMAMNALFKRAEFKALEEGKLKEIRRHGPDFSGKNYAVLEVLGPPPKNDVQYIVDSSVPANKELKGVQPRHSERHLLDWLKRMDPDGSTYTPLGLYTEREPCGEGQGHARCSDTLRDERLKGIPIHYTTTYRDDPAGVGIRGDMAEDKKEIVKQMKGMPDQDSRQLAEKVWGEHYKNDPEGLEKALKKLEGKSGDALTKAIKGEFDAQRKRTATHKEDAIDAEFDRHISSLQETWKKLKTNMIG</sequence>
<evidence type="ECO:0000259" key="3">
    <source>
        <dbReference type="Pfam" id="PF25547"/>
    </source>
</evidence>
<feature type="compositionally biased region" description="Polar residues" evidence="1">
    <location>
        <begin position="1058"/>
        <end position="1089"/>
    </location>
</feature>
<feature type="compositionally biased region" description="Basic and acidic residues" evidence="1">
    <location>
        <begin position="837"/>
        <end position="847"/>
    </location>
</feature>
<feature type="compositionally biased region" description="Basic and acidic residues" evidence="1">
    <location>
        <begin position="241"/>
        <end position="252"/>
    </location>
</feature>
<evidence type="ECO:0000313" key="5">
    <source>
        <dbReference type="Proteomes" id="UP000053260"/>
    </source>
</evidence>
<proteinExistence type="predicted"/>
<feature type="compositionally biased region" description="Polar residues" evidence="1">
    <location>
        <begin position="581"/>
        <end position="595"/>
    </location>
</feature>
<feature type="region of interest" description="Disordered" evidence="1">
    <location>
        <begin position="1032"/>
        <end position="1335"/>
    </location>
</feature>
<feature type="compositionally biased region" description="Polar residues" evidence="1">
    <location>
        <begin position="1129"/>
        <end position="1138"/>
    </location>
</feature>
<feature type="compositionally biased region" description="Low complexity" evidence="1">
    <location>
        <begin position="792"/>
        <end position="804"/>
    </location>
</feature>
<dbReference type="Pfam" id="PF15644">
    <property type="entry name" value="Gln_amidase"/>
    <property type="match status" value="1"/>
</dbReference>
<comment type="caution">
    <text evidence="4">The sequence shown here is derived from an EMBL/GenBank/DDBJ whole genome shotgun (WGS) entry which is preliminary data.</text>
</comment>